<dbReference type="Proteomes" id="UP000001404">
    <property type="component" value="Chromosome"/>
</dbReference>
<dbReference type="RefSeq" id="WP_012952989.1">
    <property type="nucleotide sequence ID" value="NC_013769.1"/>
</dbReference>
<protein>
    <submittedName>
        <fullName evidence="2">Uncharacterized protein</fullName>
    </submittedName>
</protein>
<feature type="coiled-coil region" evidence="1">
    <location>
        <begin position="88"/>
        <end position="119"/>
    </location>
</feature>
<accession>D2PCT3</accession>
<evidence type="ECO:0000313" key="3">
    <source>
        <dbReference type="Proteomes" id="UP000001404"/>
    </source>
</evidence>
<sequence>MVSETAKKLVLLVLGLADGHIATDTRMQKLAFLVNQEVFNWVKFEANNYGPYSKELMKAVDELEKEGKLVYVWDNDGVSRYYLTEKGKQDAKKLLEQLKDEDEDKLKRAMEIIQRHKDDALPYLIAYVYKYYPEYAEKSKIKDKVEEWIRYYHP</sequence>
<dbReference type="EMBL" id="CP001731">
    <property type="protein sequence ID" value="ADB87503.1"/>
    <property type="molecule type" value="Genomic_DNA"/>
</dbReference>
<dbReference type="AlphaFoldDB" id="D2PCT3"/>
<dbReference type="InterPro" id="IPR036390">
    <property type="entry name" value="WH_DNA-bd_sf"/>
</dbReference>
<organism evidence="2 3">
    <name type="scientific">Saccharolobus islandicus (strain L.D.8.5 / Lassen #2)</name>
    <name type="common">Sulfolobus islandicus</name>
    <dbReference type="NCBI Taxonomy" id="425944"/>
    <lineage>
        <taxon>Archaea</taxon>
        <taxon>Thermoproteota</taxon>
        <taxon>Thermoprotei</taxon>
        <taxon>Sulfolobales</taxon>
        <taxon>Sulfolobaceae</taxon>
        <taxon>Saccharolobus</taxon>
    </lineage>
</organism>
<dbReference type="HOGENOM" id="CLU_143277_0_0_2"/>
<name>D2PCT3_SACI9</name>
<evidence type="ECO:0000256" key="1">
    <source>
        <dbReference type="SAM" id="Coils"/>
    </source>
</evidence>
<reference evidence="3" key="1">
    <citation type="journal article" date="2009" name="Proc. Natl. Acad. Sci. U.S.A.">
        <title>Biogeography of the Sulfolobus islandicus pan-genome.</title>
        <authorList>
            <person name="Reno M.L."/>
            <person name="Held N.L."/>
            <person name="Fields C.J."/>
            <person name="Burke P.V."/>
            <person name="Whitaker R.J."/>
        </authorList>
    </citation>
    <scope>NUCLEOTIDE SEQUENCE [LARGE SCALE GENOMIC DNA]</scope>
    <source>
        <strain evidence="3">L.D.8.5 / Lassen #2</strain>
    </source>
</reference>
<evidence type="ECO:0000313" key="2">
    <source>
        <dbReference type="EMBL" id="ADB87503.1"/>
    </source>
</evidence>
<dbReference type="KEGG" id="sii:LD85_1846"/>
<proteinExistence type="predicted"/>
<gene>
    <name evidence="2" type="ordered locus">LD85_1846</name>
</gene>
<dbReference type="SUPFAM" id="SSF46785">
    <property type="entry name" value="Winged helix' DNA-binding domain"/>
    <property type="match status" value="1"/>
</dbReference>
<keyword evidence="1" id="KW-0175">Coiled coil</keyword>